<comment type="subcellular location">
    <subcellularLocation>
        <location evidence="9">Cytoplasm</location>
    </subcellularLocation>
</comment>
<dbReference type="Gene3D" id="3.30.1360.40">
    <property type="match status" value="1"/>
</dbReference>
<evidence type="ECO:0000256" key="1">
    <source>
        <dbReference type="ARBA" id="ARBA00000185"/>
    </source>
</evidence>
<dbReference type="GO" id="GO:0003677">
    <property type="term" value="F:DNA binding"/>
    <property type="evidence" value="ECO:0007669"/>
    <property type="project" value="UniProtKB-UniRule"/>
</dbReference>
<evidence type="ECO:0000256" key="5">
    <source>
        <dbReference type="ARBA" id="ARBA00023029"/>
    </source>
</evidence>
<reference evidence="13 14" key="1">
    <citation type="submission" date="2015-08" db="EMBL/GenBank/DDBJ databases">
        <authorList>
            <person name="Babu N.S."/>
            <person name="Beckwith C.J."/>
            <person name="Beseler K.G."/>
            <person name="Brison A."/>
            <person name="Carone J.V."/>
            <person name="Caskin T.P."/>
            <person name="Diamond M."/>
            <person name="Durham M.E."/>
            <person name="Foxe J.M."/>
            <person name="Go M."/>
            <person name="Henderson B.A."/>
            <person name="Jones I.B."/>
            <person name="McGettigan J.A."/>
            <person name="Micheletti S.J."/>
            <person name="Nasrallah M.E."/>
            <person name="Ortiz D."/>
            <person name="Piller C.R."/>
            <person name="Privatt S.R."/>
            <person name="Schneider S.L."/>
            <person name="Sharp S."/>
            <person name="Smith T.C."/>
            <person name="Stanton J.D."/>
            <person name="Ullery H.E."/>
            <person name="Wilson R.J."/>
            <person name="Serrano M.G."/>
            <person name="Buck G."/>
            <person name="Lee V."/>
            <person name="Wang Y."/>
            <person name="Carvalho R."/>
            <person name="Voegtly L."/>
            <person name="Shi R."/>
            <person name="Duckworth R."/>
            <person name="Johnson A."/>
            <person name="Loviza R."/>
            <person name="Walstead R."/>
            <person name="Shah Z."/>
            <person name="Kiflezghi M."/>
            <person name="Wade K."/>
            <person name="Ball S.L."/>
            <person name="Bradley K.W."/>
            <person name="Asai D.J."/>
            <person name="Bowman C.A."/>
            <person name="Russell D.A."/>
            <person name="Pope W.H."/>
            <person name="Jacobs-Sera D."/>
            <person name="Hendrix R.W."/>
            <person name="Hatfull G.F."/>
        </authorList>
    </citation>
    <scope>NUCLEOTIDE SEQUENCE [LARGE SCALE GENOMIC DNA]</scope>
    <source>
        <strain evidence="13 14">DSM 27648</strain>
    </source>
</reference>
<feature type="compositionally biased region" description="Pro residues" evidence="11">
    <location>
        <begin position="7"/>
        <end position="19"/>
    </location>
</feature>
<name>A0A0K1Q9L7_9BACT</name>
<dbReference type="CDD" id="cd00187">
    <property type="entry name" value="TOP4c"/>
    <property type="match status" value="1"/>
</dbReference>
<sequence length="902" mass="98953">MSNVNVPPEPNLPGSPAQPPSNGQKVPISIQEEMRTSYLDYAMSVIVGRAIPDARDGLKPVHRRIMYSAYQEGLVPSAAYRKSATIVGAVLGSYHPHGDASVYDAMVRLAQDFSLRYPLIDGQGNYGSVDGDPAAAYRYTEARLSKIAVEFLSDIEKECVDFVPNFDDSKVEPTVLPTRIPNLLVNGSGGIAVGMATNIPPHNLGEVLDATVHLIRNPQCTVDDLMRFVAGPDFPTGALIFGRGGIEQAQRTGRGNIIMRARMEVERAPGRGDKEQIVVTEIPYQTNKARIHARIGELMREKKIEGISEARDESDREGIRLVIELKKDVVPQVVINQLYRLTDLQTSFGVINLAIVRGRPMVMNLKESLDVFVEHRRDVVTRRTRYELRQAEAQREIVEGLGMATTEVDLVVRTIRESRDVETARSALMKLPLKGLEAFVRRAGRPDAEIERAKEKGDYFLSERQAKAILEMRLSKLTGLEQEKLAAEYGELCNEIARLRNILANESVLFDLIVMELEEIRSKFADKRKTEIVANDAEIADEDMIQEEDMVVTISHAGYIKRTHPSAYRAQKRGGKGKIGMEAREEDWVTQLFVASTHAYVFFFSDRGKVYVKKVYEIPIAARNAKGRAIVNFVGMEPGEKVAAIVEIPKIEEGKFVVTITKRGQIKKTAVTEYENFRQKGIIGVKIEGDDQLLSAALTNGGCELLIATKLGQSIRFAEDQVRSMGRGTVGVKAIDVADDDQVVGMAVTDPERPFVLAVCENGYGKRTNLEEFRQQNRGGKGIILIDASERNGPVVDVKLVKDGDEIMLITDKGQTLRTAVAEVRETGRNAQGVKIMSVEEGERIVALERMAEQPAGAEGGPEGGSEGGSEDGGSASELPPDDGSGGAAPAGSETPGEGELN</sequence>
<feature type="compositionally biased region" description="Gly residues" evidence="11">
    <location>
        <begin position="858"/>
        <end position="872"/>
    </location>
</feature>
<dbReference type="AlphaFoldDB" id="A0A0K1Q9L7"/>
<dbReference type="NCBIfam" id="TIGR01063">
    <property type="entry name" value="gyrA"/>
    <property type="match status" value="1"/>
</dbReference>
<dbReference type="InterPro" id="IPR013758">
    <property type="entry name" value="Topo_IIA_A/C_ab"/>
</dbReference>
<dbReference type="GO" id="GO:0005524">
    <property type="term" value="F:ATP binding"/>
    <property type="evidence" value="ECO:0007669"/>
    <property type="project" value="UniProtKB-UniRule"/>
</dbReference>
<dbReference type="Gene3D" id="1.10.268.10">
    <property type="entry name" value="Topoisomerase, domain 3"/>
    <property type="match status" value="1"/>
</dbReference>
<feature type="domain" description="Topo IIA-type catalytic" evidence="12">
    <location>
        <begin position="51"/>
        <end position="550"/>
    </location>
</feature>
<keyword evidence="3 9" id="KW-0547">Nucleotide-binding</keyword>
<dbReference type="GO" id="GO:0006265">
    <property type="term" value="P:DNA topological change"/>
    <property type="evidence" value="ECO:0007669"/>
    <property type="project" value="UniProtKB-UniRule"/>
</dbReference>
<dbReference type="Pfam" id="PF03989">
    <property type="entry name" value="DNA_gyraseA_C"/>
    <property type="match status" value="6"/>
</dbReference>
<dbReference type="SMART" id="SM00434">
    <property type="entry name" value="TOP4c"/>
    <property type="match status" value="1"/>
</dbReference>
<evidence type="ECO:0000259" key="12">
    <source>
        <dbReference type="PROSITE" id="PS52040"/>
    </source>
</evidence>
<comment type="miscellaneous">
    <text evidence="9">Few gyrases are as efficient as E.coli at forming negative supercoils. Not all organisms have 2 type II topoisomerases; in organisms with a single type II topoisomerase this enzyme also has to decatenate newly replicated chromosomes.</text>
</comment>
<dbReference type="SUPFAM" id="SSF56719">
    <property type="entry name" value="Type II DNA topoisomerase"/>
    <property type="match status" value="1"/>
</dbReference>
<dbReference type="InterPro" id="IPR005743">
    <property type="entry name" value="GyrA"/>
</dbReference>
<comment type="function">
    <text evidence="9">A type II topoisomerase that negatively supercoils closed circular double-stranded (ds) DNA in an ATP-dependent manner to modulate DNA topology and maintain chromosomes in an underwound state. Negative supercoiling favors strand separation, and DNA replication, transcription, recombination and repair, all of which involve strand separation. Also able to catalyze the interconversion of other topological isomers of dsDNA rings, including catenanes and knotted rings. Type II topoisomerases break and join 2 DNA strands simultaneously in an ATP-dependent manner.</text>
</comment>
<comment type="similarity">
    <text evidence="2 9">Belongs to the type II topoisomerase GyrA/ParC subunit family.</text>
</comment>
<dbReference type="InterPro" id="IPR050220">
    <property type="entry name" value="Type_II_DNA_Topoisomerases"/>
</dbReference>
<dbReference type="GO" id="GO:0005694">
    <property type="term" value="C:chromosome"/>
    <property type="evidence" value="ECO:0007669"/>
    <property type="project" value="InterPro"/>
</dbReference>
<comment type="catalytic activity">
    <reaction evidence="1 9 10">
        <text>ATP-dependent breakage, passage and rejoining of double-stranded DNA.</text>
        <dbReference type="EC" id="5.6.2.2"/>
    </reaction>
</comment>
<evidence type="ECO:0000256" key="8">
    <source>
        <dbReference type="ARBA" id="ARBA00063644"/>
    </source>
</evidence>
<evidence type="ECO:0000256" key="6">
    <source>
        <dbReference type="ARBA" id="ARBA00023125"/>
    </source>
</evidence>
<evidence type="ECO:0000256" key="3">
    <source>
        <dbReference type="ARBA" id="ARBA00022741"/>
    </source>
</evidence>
<dbReference type="Gene3D" id="2.120.10.90">
    <property type="entry name" value="DNA gyrase/topoisomerase IV, subunit A, C-terminal"/>
    <property type="match status" value="1"/>
</dbReference>
<organism evidence="13 14">
    <name type="scientific">Labilithrix luteola</name>
    <dbReference type="NCBI Taxonomy" id="1391654"/>
    <lineage>
        <taxon>Bacteria</taxon>
        <taxon>Pseudomonadati</taxon>
        <taxon>Myxococcota</taxon>
        <taxon>Polyangia</taxon>
        <taxon>Polyangiales</taxon>
        <taxon>Labilitrichaceae</taxon>
        <taxon>Labilithrix</taxon>
    </lineage>
</organism>
<comment type="subunit">
    <text evidence="9">Heterotetramer, composed of two GyrA and two GyrB chains. In the heterotetramer, GyrA contains the active site tyrosine that forms a transient covalent intermediate with DNA, while GyrB binds cofactors and catalyzes ATP hydrolysis.</text>
</comment>
<dbReference type="InterPro" id="IPR002205">
    <property type="entry name" value="Topo_IIA_dom_A"/>
</dbReference>
<dbReference type="GO" id="GO:0009330">
    <property type="term" value="C:DNA topoisomerase type II (double strand cut, ATP-hydrolyzing) complex"/>
    <property type="evidence" value="ECO:0007669"/>
    <property type="project" value="TreeGrafter"/>
</dbReference>
<evidence type="ECO:0000256" key="2">
    <source>
        <dbReference type="ARBA" id="ARBA00008263"/>
    </source>
</evidence>
<dbReference type="EMBL" id="CP012333">
    <property type="protein sequence ID" value="AKV02110.1"/>
    <property type="molecule type" value="Genomic_DNA"/>
</dbReference>
<dbReference type="InterPro" id="IPR035516">
    <property type="entry name" value="Gyrase/topoIV_suA_C"/>
</dbReference>
<gene>
    <name evidence="9" type="primary">gyrA</name>
    <name evidence="13" type="ORF">AKJ09_08773</name>
</gene>
<dbReference type="HAMAP" id="MF_01897">
    <property type="entry name" value="GyrA"/>
    <property type="match status" value="1"/>
</dbReference>
<feature type="active site" description="O-(5'-phospho-DNA)-tyrosine intermediate" evidence="9 10">
    <location>
        <position position="139"/>
    </location>
</feature>
<proteinExistence type="inferred from homology"/>
<dbReference type="GO" id="GO:0034335">
    <property type="term" value="F:DNA negative supercoiling activity"/>
    <property type="evidence" value="ECO:0007669"/>
    <property type="project" value="UniProtKB-ARBA"/>
</dbReference>
<dbReference type="Pfam" id="PF00521">
    <property type="entry name" value="DNA_topoisoIV"/>
    <property type="match status" value="1"/>
</dbReference>
<keyword evidence="6 9" id="KW-0238">DNA-binding</keyword>
<dbReference type="KEGG" id="llu:AKJ09_08773"/>
<evidence type="ECO:0000313" key="14">
    <source>
        <dbReference type="Proteomes" id="UP000064967"/>
    </source>
</evidence>
<dbReference type="FunFam" id="2.120.10.90:FF:000005">
    <property type="entry name" value="DNA topoisomerase 4 subunit A"/>
    <property type="match status" value="1"/>
</dbReference>
<evidence type="ECO:0000256" key="4">
    <source>
        <dbReference type="ARBA" id="ARBA00022840"/>
    </source>
</evidence>
<dbReference type="GO" id="GO:0006261">
    <property type="term" value="P:DNA-templated DNA replication"/>
    <property type="evidence" value="ECO:0007669"/>
    <property type="project" value="UniProtKB-UniRule"/>
</dbReference>
<protein>
    <recommendedName>
        <fullName evidence="9">DNA gyrase subunit A</fullName>
        <ecNumber evidence="9">5.6.2.2</ecNumber>
    </recommendedName>
</protein>
<dbReference type="FunFam" id="3.30.1360.40:FF:000002">
    <property type="entry name" value="DNA gyrase subunit A"/>
    <property type="match status" value="1"/>
</dbReference>
<dbReference type="RefSeq" id="WP_146653075.1">
    <property type="nucleotide sequence ID" value="NZ_CP012333.1"/>
</dbReference>
<feature type="short sequence motif" description="GyrA-box" evidence="9">
    <location>
        <begin position="571"/>
        <end position="577"/>
    </location>
</feature>
<dbReference type="Gene3D" id="3.90.199.10">
    <property type="entry name" value="Topoisomerase II, domain 5"/>
    <property type="match status" value="1"/>
</dbReference>
<dbReference type="PATRIC" id="fig|1391654.3.peg.8884"/>
<keyword evidence="5 9" id="KW-0799">Topoisomerase</keyword>
<dbReference type="InterPro" id="IPR006691">
    <property type="entry name" value="GyrA/parC_rep"/>
</dbReference>
<dbReference type="PROSITE" id="PS52040">
    <property type="entry name" value="TOPO_IIA"/>
    <property type="match status" value="1"/>
</dbReference>
<evidence type="ECO:0000256" key="10">
    <source>
        <dbReference type="PROSITE-ProRule" id="PRU01384"/>
    </source>
</evidence>
<dbReference type="FunFam" id="1.10.268.10:FF:000001">
    <property type="entry name" value="DNA gyrase subunit A"/>
    <property type="match status" value="1"/>
</dbReference>
<feature type="region of interest" description="Disordered" evidence="11">
    <location>
        <begin position="851"/>
        <end position="902"/>
    </location>
</feature>
<feature type="compositionally biased region" description="Low complexity" evidence="11">
    <location>
        <begin position="890"/>
        <end position="902"/>
    </location>
</feature>
<keyword evidence="4 9" id="KW-0067">ATP-binding</keyword>
<feature type="region of interest" description="Disordered" evidence="11">
    <location>
        <begin position="1"/>
        <end position="25"/>
    </location>
</feature>
<dbReference type="OrthoDB" id="9806486at2"/>
<dbReference type="NCBIfam" id="NF004043">
    <property type="entry name" value="PRK05560.1"/>
    <property type="match status" value="1"/>
</dbReference>
<dbReference type="PANTHER" id="PTHR43493">
    <property type="entry name" value="DNA GYRASE/TOPOISOMERASE SUBUNIT A"/>
    <property type="match status" value="1"/>
</dbReference>
<dbReference type="GO" id="GO:0005737">
    <property type="term" value="C:cytoplasm"/>
    <property type="evidence" value="ECO:0007669"/>
    <property type="project" value="UniProtKB-SubCell"/>
</dbReference>
<dbReference type="EC" id="5.6.2.2" evidence="9"/>
<accession>A0A0K1Q9L7</accession>
<dbReference type="InterPro" id="IPR013757">
    <property type="entry name" value="Topo_IIA_A_a_sf"/>
</dbReference>
<keyword evidence="14" id="KW-1185">Reference proteome</keyword>
<dbReference type="Proteomes" id="UP000064967">
    <property type="component" value="Chromosome"/>
</dbReference>
<dbReference type="STRING" id="1391654.AKJ09_08773"/>
<comment type="subunit">
    <text evidence="8">Heterotetramer composed of ParC and ParE.</text>
</comment>
<keyword evidence="7 9" id="KW-0413">Isomerase</keyword>
<dbReference type="SUPFAM" id="SSF101904">
    <property type="entry name" value="GyrA/ParC C-terminal domain-like"/>
    <property type="match status" value="1"/>
</dbReference>
<keyword evidence="9" id="KW-0963">Cytoplasm</keyword>
<dbReference type="InterPro" id="IPR013760">
    <property type="entry name" value="Topo_IIA-like_dom_sf"/>
</dbReference>
<evidence type="ECO:0000256" key="9">
    <source>
        <dbReference type="HAMAP-Rule" id="MF_01897"/>
    </source>
</evidence>
<evidence type="ECO:0000313" key="13">
    <source>
        <dbReference type="EMBL" id="AKV02110.1"/>
    </source>
</evidence>
<evidence type="ECO:0000256" key="11">
    <source>
        <dbReference type="SAM" id="MobiDB-lite"/>
    </source>
</evidence>
<evidence type="ECO:0000256" key="7">
    <source>
        <dbReference type="ARBA" id="ARBA00023235"/>
    </source>
</evidence>
<dbReference type="PANTHER" id="PTHR43493:SF5">
    <property type="entry name" value="DNA GYRASE SUBUNIT A, CHLOROPLASTIC_MITOCHONDRIAL"/>
    <property type="match status" value="1"/>
</dbReference>
<dbReference type="NCBIfam" id="NF004044">
    <property type="entry name" value="PRK05561.1"/>
    <property type="match status" value="1"/>
</dbReference>